<dbReference type="Proteomes" id="UP001598352">
    <property type="component" value="Unassembled WGS sequence"/>
</dbReference>
<comment type="caution">
    <text evidence="1">The sequence shown here is derived from an EMBL/GenBank/DDBJ whole genome shotgun (WGS) entry which is preliminary data.</text>
</comment>
<name>A0ABW6ETM3_9ACTN</name>
<evidence type="ECO:0000313" key="1">
    <source>
        <dbReference type="EMBL" id="MFD4821318.1"/>
    </source>
</evidence>
<dbReference type="EMBL" id="JBHXKZ010000001">
    <property type="protein sequence ID" value="MFD4821318.1"/>
    <property type="molecule type" value="Genomic_DNA"/>
</dbReference>
<protein>
    <submittedName>
        <fullName evidence="1">Uncharacterized protein</fullName>
    </submittedName>
</protein>
<gene>
    <name evidence="1" type="ORF">ACFWOQ_01955</name>
</gene>
<reference evidence="1 2" key="1">
    <citation type="submission" date="2024-09" db="EMBL/GenBank/DDBJ databases">
        <title>The Natural Products Discovery Center: Release of the First 8490 Sequenced Strains for Exploring Actinobacteria Biosynthetic Diversity.</title>
        <authorList>
            <person name="Kalkreuter E."/>
            <person name="Kautsar S.A."/>
            <person name="Yang D."/>
            <person name="Bader C.D."/>
            <person name="Teijaro C.N."/>
            <person name="Fluegel L."/>
            <person name="Davis C.M."/>
            <person name="Simpson J.R."/>
            <person name="Lauterbach L."/>
            <person name="Steele A.D."/>
            <person name="Gui C."/>
            <person name="Meng S."/>
            <person name="Li G."/>
            <person name="Viehrig K."/>
            <person name="Ye F."/>
            <person name="Su P."/>
            <person name="Kiefer A.F."/>
            <person name="Nichols A."/>
            <person name="Cepeda A.J."/>
            <person name="Yan W."/>
            <person name="Fan B."/>
            <person name="Jiang Y."/>
            <person name="Adhikari A."/>
            <person name="Zheng C.-J."/>
            <person name="Schuster L."/>
            <person name="Cowan T.M."/>
            <person name="Smanski M.J."/>
            <person name="Chevrette M.G."/>
            <person name="De Carvalho L.P.S."/>
            <person name="Shen B."/>
        </authorList>
    </citation>
    <scope>NUCLEOTIDE SEQUENCE [LARGE SCALE GENOMIC DNA]</scope>
    <source>
        <strain evidence="1 2">NPDC058428</strain>
    </source>
</reference>
<sequence length="62" mass="6526">MNKASTPTADATAAFIAVQTSRALLTGLATGLTTTDRMGLYLDGWATFLTDAGQLRVKSHLL</sequence>
<evidence type="ECO:0000313" key="2">
    <source>
        <dbReference type="Proteomes" id="UP001598352"/>
    </source>
</evidence>
<organism evidence="1 2">
    <name type="scientific">Streptomyces rubiginosohelvolus</name>
    <dbReference type="NCBI Taxonomy" id="67362"/>
    <lineage>
        <taxon>Bacteria</taxon>
        <taxon>Bacillati</taxon>
        <taxon>Actinomycetota</taxon>
        <taxon>Actinomycetes</taxon>
        <taxon>Kitasatosporales</taxon>
        <taxon>Streptomycetaceae</taxon>
        <taxon>Streptomyces</taxon>
    </lineage>
</organism>
<dbReference type="RefSeq" id="WP_382761934.1">
    <property type="nucleotide sequence ID" value="NZ_JBHXKZ010000001.1"/>
</dbReference>
<proteinExistence type="predicted"/>
<accession>A0ABW6ETM3</accession>
<keyword evidence="2" id="KW-1185">Reference proteome</keyword>